<sequence>MIRSTTTIISPAPVTPHPIDSKSRIRLMRSTRKLGSVLGTTPQVVEQHQTKSLPPLPFSLHPIGPRPPGKLRRPATADCTDASTMSEFSPKPIYSAPPSHSSVVSLSLTSAEEPTYKARRRPTLKSIGKRSVEVPPPLVLHLTVPTSKHHSLPQTPSTASTLTSESSPARTPLTPVFPSPTETRKKRMAKLTRTLGEKIPSQLVLATIKKPSMPSLRSCSQKGLPPPPPKSSFQAGVSRRRSMSVDFIKADMPSASPSSRVWAAGSSTWQGEWNRKDIQDVQKQLRNLRAR</sequence>
<dbReference type="Proteomes" id="UP000292702">
    <property type="component" value="Unassembled WGS sequence"/>
</dbReference>
<evidence type="ECO:0000313" key="2">
    <source>
        <dbReference type="EMBL" id="TCD61995.1"/>
    </source>
</evidence>
<feature type="region of interest" description="Disordered" evidence="1">
    <location>
        <begin position="212"/>
        <end position="239"/>
    </location>
</feature>
<dbReference type="AlphaFoldDB" id="A0A4R0R9Q3"/>
<feature type="region of interest" description="Disordered" evidence="1">
    <location>
        <begin position="1"/>
        <end position="20"/>
    </location>
</feature>
<protein>
    <submittedName>
        <fullName evidence="2">Uncharacterized protein</fullName>
    </submittedName>
</protein>
<dbReference type="OrthoDB" id="3215907at2759"/>
<organism evidence="2 3">
    <name type="scientific">Steccherinum ochraceum</name>
    <dbReference type="NCBI Taxonomy" id="92696"/>
    <lineage>
        <taxon>Eukaryota</taxon>
        <taxon>Fungi</taxon>
        <taxon>Dikarya</taxon>
        <taxon>Basidiomycota</taxon>
        <taxon>Agaricomycotina</taxon>
        <taxon>Agaricomycetes</taxon>
        <taxon>Polyporales</taxon>
        <taxon>Steccherinaceae</taxon>
        <taxon>Steccherinum</taxon>
    </lineage>
</organism>
<feature type="compositionally biased region" description="Polar residues" evidence="1">
    <location>
        <begin position="152"/>
        <end position="169"/>
    </location>
</feature>
<accession>A0A4R0R9Q3</accession>
<comment type="caution">
    <text evidence="2">The sequence shown here is derived from an EMBL/GenBank/DDBJ whole genome shotgun (WGS) entry which is preliminary data.</text>
</comment>
<keyword evidence="3" id="KW-1185">Reference proteome</keyword>
<reference evidence="2 3" key="1">
    <citation type="submission" date="2018-11" db="EMBL/GenBank/DDBJ databases">
        <title>Genome assembly of Steccherinum ochraceum LE-BIN_3174, the white-rot fungus of the Steccherinaceae family (The Residual Polyporoid clade, Polyporales, Basidiomycota).</title>
        <authorList>
            <person name="Fedorova T.V."/>
            <person name="Glazunova O.A."/>
            <person name="Landesman E.O."/>
            <person name="Moiseenko K.V."/>
            <person name="Psurtseva N.V."/>
            <person name="Savinova O.S."/>
            <person name="Shakhova N.V."/>
            <person name="Tyazhelova T.V."/>
            <person name="Vasina D.V."/>
        </authorList>
    </citation>
    <scope>NUCLEOTIDE SEQUENCE [LARGE SCALE GENOMIC DNA]</scope>
    <source>
        <strain evidence="2 3">LE-BIN_3174</strain>
    </source>
</reference>
<gene>
    <name evidence="2" type="ORF">EIP91_007635</name>
</gene>
<proteinExistence type="predicted"/>
<dbReference type="EMBL" id="RWJN01000412">
    <property type="protein sequence ID" value="TCD61995.1"/>
    <property type="molecule type" value="Genomic_DNA"/>
</dbReference>
<feature type="region of interest" description="Disordered" evidence="1">
    <location>
        <begin position="146"/>
        <end position="185"/>
    </location>
</feature>
<name>A0A4R0R9Q3_9APHY</name>
<evidence type="ECO:0000313" key="3">
    <source>
        <dbReference type="Proteomes" id="UP000292702"/>
    </source>
</evidence>
<evidence type="ECO:0000256" key="1">
    <source>
        <dbReference type="SAM" id="MobiDB-lite"/>
    </source>
</evidence>